<sequence>MSCNAKFDIKLISKRWYTNQMQLKWAKVCMKNGLVNEFAGLIVKFIENHYEVNANKWITIDINQIENLKKSKHKGYPRLQNSAQQGIFENINTKQDLNKRQDLDLEQDLNSN</sequence>
<keyword evidence="2" id="KW-1185">Reference proteome</keyword>
<dbReference type="OrthoDB" id="2425974at2759"/>
<dbReference type="Proteomes" id="UP000266673">
    <property type="component" value="Unassembled WGS sequence"/>
</dbReference>
<proteinExistence type="predicted"/>
<gene>
    <name evidence="1" type="ORF">C2G38_2159979</name>
</gene>
<reference evidence="1 2" key="1">
    <citation type="submission" date="2018-06" db="EMBL/GenBank/DDBJ databases">
        <title>Comparative genomics reveals the genomic features of Rhizophagus irregularis, R. cerebriforme, R. diaphanum and Gigaspora rosea, and their symbiotic lifestyle signature.</title>
        <authorList>
            <person name="Morin E."/>
            <person name="San Clemente H."/>
            <person name="Chen E.C.H."/>
            <person name="De La Providencia I."/>
            <person name="Hainaut M."/>
            <person name="Kuo A."/>
            <person name="Kohler A."/>
            <person name="Murat C."/>
            <person name="Tang N."/>
            <person name="Roy S."/>
            <person name="Loubradou J."/>
            <person name="Henrissat B."/>
            <person name="Grigoriev I.V."/>
            <person name="Corradi N."/>
            <person name="Roux C."/>
            <person name="Martin F.M."/>
        </authorList>
    </citation>
    <scope>NUCLEOTIDE SEQUENCE [LARGE SCALE GENOMIC DNA]</scope>
    <source>
        <strain evidence="1 2">DAOM 194757</strain>
    </source>
</reference>
<organism evidence="1 2">
    <name type="scientific">Gigaspora rosea</name>
    <dbReference type="NCBI Taxonomy" id="44941"/>
    <lineage>
        <taxon>Eukaryota</taxon>
        <taxon>Fungi</taxon>
        <taxon>Fungi incertae sedis</taxon>
        <taxon>Mucoromycota</taxon>
        <taxon>Glomeromycotina</taxon>
        <taxon>Glomeromycetes</taxon>
        <taxon>Diversisporales</taxon>
        <taxon>Gigasporaceae</taxon>
        <taxon>Gigaspora</taxon>
    </lineage>
</organism>
<protein>
    <submittedName>
        <fullName evidence="1">Uncharacterized protein</fullName>
    </submittedName>
</protein>
<dbReference type="EMBL" id="QKWP01000091">
    <property type="protein sequence ID" value="RIB27680.1"/>
    <property type="molecule type" value="Genomic_DNA"/>
</dbReference>
<accession>A0A397VYP5</accession>
<evidence type="ECO:0000313" key="1">
    <source>
        <dbReference type="EMBL" id="RIB27680.1"/>
    </source>
</evidence>
<dbReference type="AlphaFoldDB" id="A0A397VYP5"/>
<name>A0A397VYP5_9GLOM</name>
<evidence type="ECO:0000313" key="2">
    <source>
        <dbReference type="Proteomes" id="UP000266673"/>
    </source>
</evidence>
<comment type="caution">
    <text evidence="1">The sequence shown here is derived from an EMBL/GenBank/DDBJ whole genome shotgun (WGS) entry which is preliminary data.</text>
</comment>